<dbReference type="AlphaFoldDB" id="A0A917U091"/>
<sequence>MDDDGDLEMVWPTGAHGLRGIGQVWQYMACIGWQNGNPYGPIQGYRLAAEIIASQIAERHHEIDLLIFPFGMCWRHHIELRLKDLLPALQELLGRPVAVETGHNIARLWDKIKPLIIEAHGESESANVRNVSRIIGQLTQLDKDGQEFRYNRRRDGRPTLEGIEYIDVSKFHEAMAGVANFLEGVDTAIDVALNHKRDMAEHYSYLY</sequence>
<keyword evidence="2" id="KW-1185">Reference proteome</keyword>
<protein>
    <submittedName>
        <fullName evidence="1">Uncharacterized protein</fullName>
    </submittedName>
</protein>
<evidence type="ECO:0000313" key="1">
    <source>
        <dbReference type="EMBL" id="GGM48811.1"/>
    </source>
</evidence>
<comment type="caution">
    <text evidence="1">The sequence shown here is derived from an EMBL/GenBank/DDBJ whole genome shotgun (WGS) entry which is preliminary data.</text>
</comment>
<dbReference type="Proteomes" id="UP000608890">
    <property type="component" value="Unassembled WGS sequence"/>
</dbReference>
<evidence type="ECO:0000313" key="2">
    <source>
        <dbReference type="Proteomes" id="UP000608890"/>
    </source>
</evidence>
<organism evidence="1 2">
    <name type="scientific">Micromonospora sonchi</name>
    <dbReference type="NCBI Taxonomy" id="1763543"/>
    <lineage>
        <taxon>Bacteria</taxon>
        <taxon>Bacillati</taxon>
        <taxon>Actinomycetota</taxon>
        <taxon>Actinomycetes</taxon>
        <taxon>Micromonosporales</taxon>
        <taxon>Micromonosporaceae</taxon>
        <taxon>Micromonospora</taxon>
    </lineage>
</organism>
<reference evidence="1" key="1">
    <citation type="journal article" date="2014" name="Int. J. Syst. Evol. Microbiol.">
        <title>Complete genome sequence of Corynebacterium casei LMG S-19264T (=DSM 44701T), isolated from a smear-ripened cheese.</title>
        <authorList>
            <consortium name="US DOE Joint Genome Institute (JGI-PGF)"/>
            <person name="Walter F."/>
            <person name="Albersmeier A."/>
            <person name="Kalinowski J."/>
            <person name="Ruckert C."/>
        </authorList>
    </citation>
    <scope>NUCLEOTIDE SEQUENCE</scope>
    <source>
        <strain evidence="1">CGMCC 4.7312</strain>
    </source>
</reference>
<dbReference type="EMBL" id="BMNB01000017">
    <property type="protein sequence ID" value="GGM48811.1"/>
    <property type="molecule type" value="Genomic_DNA"/>
</dbReference>
<reference evidence="1" key="2">
    <citation type="submission" date="2020-09" db="EMBL/GenBank/DDBJ databases">
        <authorList>
            <person name="Sun Q."/>
            <person name="Zhou Y."/>
        </authorList>
    </citation>
    <scope>NUCLEOTIDE SEQUENCE</scope>
    <source>
        <strain evidence="1">CGMCC 4.7312</strain>
    </source>
</reference>
<proteinExistence type="predicted"/>
<gene>
    <name evidence="1" type="ORF">GCM10011608_37100</name>
</gene>
<accession>A0A917U091</accession>
<name>A0A917U091_9ACTN</name>